<dbReference type="Gene3D" id="3.40.50.1000">
    <property type="entry name" value="HAD superfamily/HAD-like"/>
    <property type="match status" value="1"/>
</dbReference>
<dbReference type="GO" id="GO:0005829">
    <property type="term" value="C:cytosol"/>
    <property type="evidence" value="ECO:0007669"/>
    <property type="project" value="TreeGrafter"/>
</dbReference>
<dbReference type="NCBIfam" id="TIGR01549">
    <property type="entry name" value="HAD-SF-IA-v1"/>
    <property type="match status" value="1"/>
</dbReference>
<dbReference type="SFLD" id="SFLDS00003">
    <property type="entry name" value="Haloacid_Dehalogenase"/>
    <property type="match status" value="1"/>
</dbReference>
<dbReference type="InterPro" id="IPR023198">
    <property type="entry name" value="PGP-like_dom2"/>
</dbReference>
<evidence type="ECO:0000313" key="6">
    <source>
        <dbReference type="Proteomes" id="UP000003789"/>
    </source>
</evidence>
<dbReference type="PANTHER" id="PTHR43434:SF1">
    <property type="entry name" value="PHOSPHOGLYCOLATE PHOSPHATASE"/>
    <property type="match status" value="1"/>
</dbReference>
<evidence type="ECO:0000256" key="4">
    <source>
        <dbReference type="ARBA" id="ARBA00013078"/>
    </source>
</evidence>
<dbReference type="AlphaFoldDB" id="Q1ZA62"/>
<dbReference type="RefSeq" id="WP_006228932.1">
    <property type="nucleotide sequence ID" value="NZ_CH724134.1"/>
</dbReference>
<dbReference type="HOGENOM" id="CLU_045011_16_2_6"/>
<dbReference type="InterPro" id="IPR036412">
    <property type="entry name" value="HAD-like_sf"/>
</dbReference>
<dbReference type="SUPFAM" id="SSF56784">
    <property type="entry name" value="HAD-like"/>
    <property type="match status" value="1"/>
</dbReference>
<comment type="catalytic activity">
    <reaction evidence="1">
        <text>2-phosphoglycolate + H2O = glycolate + phosphate</text>
        <dbReference type="Rhea" id="RHEA:14369"/>
        <dbReference type="ChEBI" id="CHEBI:15377"/>
        <dbReference type="ChEBI" id="CHEBI:29805"/>
        <dbReference type="ChEBI" id="CHEBI:43474"/>
        <dbReference type="ChEBI" id="CHEBI:58033"/>
        <dbReference type="EC" id="3.1.3.18"/>
    </reaction>
</comment>
<dbReference type="EC" id="3.1.3.18" evidence="4"/>
<dbReference type="Proteomes" id="UP000003789">
    <property type="component" value="Unassembled WGS sequence"/>
</dbReference>
<dbReference type="SFLD" id="SFLDG01129">
    <property type="entry name" value="C1.5:_HAD__Beta-PGM__Phosphata"/>
    <property type="match status" value="1"/>
</dbReference>
<evidence type="ECO:0000313" key="5">
    <source>
        <dbReference type="EMBL" id="EAS45630.1"/>
    </source>
</evidence>
<dbReference type="PANTHER" id="PTHR43434">
    <property type="entry name" value="PHOSPHOGLYCOLATE PHOSPHATASE"/>
    <property type="match status" value="1"/>
</dbReference>
<name>Q1ZA62_9GAMM</name>
<dbReference type="EMBL" id="AAPH01000001">
    <property type="protein sequence ID" value="EAS45630.1"/>
    <property type="molecule type" value="Genomic_DNA"/>
</dbReference>
<dbReference type="InterPro" id="IPR050155">
    <property type="entry name" value="HAD-like_hydrolase_sf"/>
</dbReference>
<gene>
    <name evidence="5" type="ORF">P3TCK_04616</name>
</gene>
<dbReference type="Gene3D" id="1.10.150.240">
    <property type="entry name" value="Putative phosphatase, domain 2"/>
    <property type="match status" value="1"/>
</dbReference>
<evidence type="ECO:0000256" key="1">
    <source>
        <dbReference type="ARBA" id="ARBA00000830"/>
    </source>
</evidence>
<dbReference type="InterPro" id="IPR023214">
    <property type="entry name" value="HAD_sf"/>
</dbReference>
<comment type="caution">
    <text evidence="5">The sequence shown here is derived from an EMBL/GenBank/DDBJ whole genome shotgun (WGS) entry which is preliminary data.</text>
</comment>
<comment type="pathway">
    <text evidence="2">Organic acid metabolism; glycolate biosynthesis; glycolate from 2-phosphoglycolate: step 1/1.</text>
</comment>
<dbReference type="GO" id="GO:0008967">
    <property type="term" value="F:phosphoglycolate phosphatase activity"/>
    <property type="evidence" value="ECO:0007669"/>
    <property type="project" value="UniProtKB-EC"/>
</dbReference>
<sequence>MEIKGLLFDKDGTLLEFHQMWLRVAQGVAADIKAMYVVNKTINTTEVQLLEAIGVFGEYVDNHGLLASNPVEDTALTWYEMLQPQCDLSEFTAVVKSRFNAQVEDNPELVQTLPGVKDKLIKLKQKGFKLGIATADTRDSTLYSLKLAGLTELFDYIGFSDGDIEPKPAPALLLGFCQQCNIQPEQVVMFGDTVSDMEFGANAGARKVGVLTGTATESELLPYADVVLASVADFELTFCRESGISNL</sequence>
<evidence type="ECO:0000256" key="3">
    <source>
        <dbReference type="ARBA" id="ARBA00006171"/>
    </source>
</evidence>
<dbReference type="GO" id="GO:0006281">
    <property type="term" value="P:DNA repair"/>
    <property type="evidence" value="ECO:0007669"/>
    <property type="project" value="TreeGrafter"/>
</dbReference>
<comment type="similarity">
    <text evidence="3">Belongs to the HAD-like hydrolase superfamily. CbbY/CbbZ/Gph/YieH family.</text>
</comment>
<evidence type="ECO:0000256" key="2">
    <source>
        <dbReference type="ARBA" id="ARBA00004818"/>
    </source>
</evidence>
<dbReference type="Pfam" id="PF00702">
    <property type="entry name" value="Hydrolase"/>
    <property type="match status" value="1"/>
</dbReference>
<reference evidence="5 6" key="1">
    <citation type="submission" date="2006-03" db="EMBL/GenBank/DDBJ databases">
        <authorList>
            <person name="Bartlett D.H."/>
            <person name="Valle G."/>
            <person name="Lauro F.M."/>
            <person name="Vezzi A."/>
            <person name="Simonato F."/>
            <person name="Eloe E."/>
            <person name="Vitulo N."/>
            <person name="Stratton T.K."/>
            <person name="D'angelo M."/>
            <person name="Ferriera S."/>
            <person name="Johnson J."/>
            <person name="Kravitz S."/>
            <person name="Beeson K."/>
            <person name="Sutton G."/>
            <person name="Rogers Y."/>
            <person name="Friedman R."/>
            <person name="Frazier M."/>
            <person name="Venter J.C."/>
        </authorList>
    </citation>
    <scope>NUCLEOTIDE SEQUENCE [LARGE SCALE GENOMIC DNA]</scope>
    <source>
        <strain evidence="5 6">3TCK</strain>
    </source>
</reference>
<proteinExistence type="inferred from homology"/>
<organism evidence="5 6">
    <name type="scientific">Photobacterium profundum 3TCK</name>
    <dbReference type="NCBI Taxonomy" id="314280"/>
    <lineage>
        <taxon>Bacteria</taxon>
        <taxon>Pseudomonadati</taxon>
        <taxon>Pseudomonadota</taxon>
        <taxon>Gammaproteobacteria</taxon>
        <taxon>Vibrionales</taxon>
        <taxon>Vibrionaceae</taxon>
        <taxon>Photobacterium</taxon>
    </lineage>
</organism>
<protein>
    <recommendedName>
        <fullName evidence="4">phosphoglycolate phosphatase</fullName>
        <ecNumber evidence="4">3.1.3.18</ecNumber>
    </recommendedName>
</protein>
<dbReference type="OrthoDB" id="9782449at2"/>
<dbReference type="InterPro" id="IPR006439">
    <property type="entry name" value="HAD-SF_hydro_IA"/>
</dbReference>
<accession>Q1ZA62</accession>